<evidence type="ECO:0000256" key="2">
    <source>
        <dbReference type="SAM" id="SignalP"/>
    </source>
</evidence>
<evidence type="ECO:0000256" key="1">
    <source>
        <dbReference type="SAM" id="MobiDB-lite"/>
    </source>
</evidence>
<evidence type="ECO:0000313" key="4">
    <source>
        <dbReference type="Proteomes" id="UP000584931"/>
    </source>
</evidence>
<feature type="signal peptide" evidence="2">
    <location>
        <begin position="1"/>
        <end position="33"/>
    </location>
</feature>
<feature type="region of interest" description="Disordered" evidence="1">
    <location>
        <begin position="36"/>
        <end position="66"/>
    </location>
</feature>
<organism evidence="3 4">
    <name type="scientific">Nocardiopsis sinuspersici</name>
    <dbReference type="NCBI Taxonomy" id="501010"/>
    <lineage>
        <taxon>Bacteria</taxon>
        <taxon>Bacillati</taxon>
        <taxon>Actinomycetota</taxon>
        <taxon>Actinomycetes</taxon>
        <taxon>Streptosporangiales</taxon>
        <taxon>Nocardiopsidaceae</taxon>
        <taxon>Nocardiopsis</taxon>
    </lineage>
</organism>
<comment type="caution">
    <text evidence="3">The sequence shown here is derived from an EMBL/GenBank/DDBJ whole genome shotgun (WGS) entry which is preliminary data.</text>
</comment>
<protein>
    <recommendedName>
        <fullName evidence="5">DNA primase</fullName>
    </recommendedName>
</protein>
<keyword evidence="2" id="KW-0732">Signal</keyword>
<feature type="chain" id="PRO_5030916758" description="DNA primase" evidence="2">
    <location>
        <begin position="34"/>
        <end position="66"/>
    </location>
</feature>
<proteinExistence type="predicted"/>
<reference evidence="3 4" key="1">
    <citation type="submission" date="2020-07" db="EMBL/GenBank/DDBJ databases">
        <title>Sequencing the genomes of 1000 actinobacteria strains.</title>
        <authorList>
            <person name="Klenk H.-P."/>
        </authorList>
    </citation>
    <scope>NUCLEOTIDE SEQUENCE [LARGE SCALE GENOMIC DNA]</scope>
    <source>
        <strain evidence="3 4">DSM 45278</strain>
    </source>
</reference>
<evidence type="ECO:0000313" key="3">
    <source>
        <dbReference type="EMBL" id="NYH54633.1"/>
    </source>
</evidence>
<evidence type="ECO:0008006" key="5">
    <source>
        <dbReference type="Google" id="ProtNLM"/>
    </source>
</evidence>
<gene>
    <name evidence="3" type="ORF">HNR06_004222</name>
</gene>
<dbReference type="AlphaFoldDB" id="A0A7Z0BKA1"/>
<name>A0A7Z0BKA1_9ACTN</name>
<dbReference type="RefSeq" id="WP_179811025.1">
    <property type="nucleotide sequence ID" value="NZ_JACCHL010000001.1"/>
</dbReference>
<dbReference type="EMBL" id="JACCHL010000001">
    <property type="protein sequence ID" value="NYH54633.1"/>
    <property type="molecule type" value="Genomic_DNA"/>
</dbReference>
<dbReference type="Proteomes" id="UP000584931">
    <property type="component" value="Unassembled WGS sequence"/>
</dbReference>
<dbReference type="PROSITE" id="PS51257">
    <property type="entry name" value="PROKAR_LIPOPROTEIN"/>
    <property type="match status" value="1"/>
</dbReference>
<sequence length="66" mass="6803">MRLPEPLPSTPAALRRVLAVGALAAAMALGTSACEEVMPEMETEQGEDGDEGGDQDQDEGGDEDDG</sequence>
<feature type="compositionally biased region" description="Acidic residues" evidence="1">
    <location>
        <begin position="37"/>
        <end position="66"/>
    </location>
</feature>
<accession>A0A7Z0BKA1</accession>